<sequence>MSEGLQRFKDAQKDDFETALSEIKAGKKRSHWMWYIFPQIHGLGMTGISRFYSIQSIKEAVDFMKDPVLGERLIEISSALLDLETDDPYEVFGSPDYLKLLSCMTLFEKAAPDEEVFARVIDKFYGGRRDQKTLEILKNEAPAEIADRKIYNTDIGPVCMSKTEHEAYEEEKALHGGGRRSF</sequence>
<evidence type="ECO:0000313" key="2">
    <source>
        <dbReference type="Proteomes" id="UP000460257"/>
    </source>
</evidence>
<reference evidence="1" key="1">
    <citation type="journal article" date="2020" name="Appl. Environ. Microbiol.">
        <title>Medium-Chain Fatty Acid Synthesis by 'Candidatus Weimeria bifida' gen. nov., sp. nov., and 'Candidatus Pseudoramibacter fermentans' sp. nov.</title>
        <authorList>
            <person name="Scarborough M.J."/>
            <person name="Myers K.S."/>
            <person name="Donohue T.J."/>
            <person name="Noguera D.R."/>
        </authorList>
    </citation>
    <scope>NUCLEOTIDE SEQUENCE</scope>
    <source>
        <strain evidence="1">LCO1.1</strain>
    </source>
</reference>
<organism evidence="1 2">
    <name type="scientific">Candidatus Weimeria bifida</name>
    <dbReference type="NCBI Taxonomy" id="2599074"/>
    <lineage>
        <taxon>Bacteria</taxon>
        <taxon>Bacillati</taxon>
        <taxon>Bacillota</taxon>
        <taxon>Clostridia</taxon>
        <taxon>Lachnospirales</taxon>
        <taxon>Lachnospiraceae</taxon>
        <taxon>Candidatus Weimeria</taxon>
    </lineage>
</organism>
<dbReference type="SUPFAM" id="SSF140736">
    <property type="entry name" value="Rv1873-like"/>
    <property type="match status" value="1"/>
</dbReference>
<accession>A0A6N7IWP3</accession>
<dbReference type="AlphaFoldDB" id="A0A6N7IWP3"/>
<evidence type="ECO:0000313" key="1">
    <source>
        <dbReference type="EMBL" id="MQN00725.1"/>
    </source>
</evidence>
<protein>
    <submittedName>
        <fullName evidence="1">DUF1810 domain-containing protein</fullName>
    </submittedName>
</protein>
<gene>
    <name evidence="1" type="ORF">FRC54_01855</name>
</gene>
<dbReference type="Proteomes" id="UP000460257">
    <property type="component" value="Unassembled WGS sequence"/>
</dbReference>
<keyword evidence="2" id="KW-1185">Reference proteome</keyword>
<dbReference type="InterPro" id="IPR036287">
    <property type="entry name" value="Rv1873-like_sf"/>
</dbReference>
<proteinExistence type="predicted"/>
<dbReference type="Gene3D" id="1.25.40.380">
    <property type="entry name" value="Protein of unknown function DUF1810"/>
    <property type="match status" value="1"/>
</dbReference>
<dbReference type="InterPro" id="IPR014937">
    <property type="entry name" value="DUF1810"/>
</dbReference>
<dbReference type="Pfam" id="PF08837">
    <property type="entry name" value="DUF1810"/>
    <property type="match status" value="1"/>
</dbReference>
<name>A0A6N7IWP3_9FIRM</name>
<comment type="caution">
    <text evidence="1">The sequence shown here is derived from an EMBL/GenBank/DDBJ whole genome shotgun (WGS) entry which is preliminary data.</text>
</comment>
<dbReference type="EMBL" id="VOGC01000002">
    <property type="protein sequence ID" value="MQN00725.1"/>
    <property type="molecule type" value="Genomic_DNA"/>
</dbReference>